<evidence type="ECO:0000313" key="3">
    <source>
        <dbReference type="EMBL" id="PMS29895.1"/>
    </source>
</evidence>
<keyword evidence="4" id="KW-1185">Reference proteome</keyword>
<dbReference type="AlphaFoldDB" id="A0A2N7WKU4"/>
<gene>
    <name evidence="3" type="ORF">C0Z16_15690</name>
    <name evidence="2" type="ORF">LMG27174_03454</name>
</gene>
<accession>A0A2N7WKU4</accession>
<dbReference type="RefSeq" id="WP_102633046.1">
    <property type="nucleotide sequence ID" value="NZ_CADIJZ010000011.1"/>
</dbReference>
<evidence type="ECO:0000313" key="4">
    <source>
        <dbReference type="Proteomes" id="UP000235659"/>
    </source>
</evidence>
<reference evidence="3 4" key="1">
    <citation type="submission" date="2018-01" db="EMBL/GenBank/DDBJ databases">
        <title>Whole genome analyses suggest that Burkholderia sensu lato contains two further novel genera in the rhizoxinica-symbiotica group Mycetohabitans gen. nov., and Trinickia gen. nov.: implications for the evolution of diazotrophy and nodulation in the Burkholderiaceae.</title>
        <authorList>
            <person name="Estrada-de los Santos P."/>
            <person name="Palmer M."/>
            <person name="Chavez-Ramirez B."/>
            <person name="Beukes C."/>
            <person name="Steenkamp E.T."/>
            <person name="Hirsch A.M."/>
            <person name="Manyaka P."/>
            <person name="Maluk M."/>
            <person name="Lafos M."/>
            <person name="Crook M."/>
            <person name="Gross E."/>
            <person name="Simon M.F."/>
            <person name="Bueno dos Reis Junior F."/>
            <person name="Poole P.S."/>
            <person name="Venter S.N."/>
            <person name="James E.K."/>
        </authorList>
    </citation>
    <scope>NUCLEOTIDE SEQUENCE [LARGE SCALE GENOMIC DNA]</scope>
    <source>
        <strain evidence="3 4">WSM 3937</strain>
    </source>
</reference>
<dbReference type="Proteomes" id="UP000235659">
    <property type="component" value="Unassembled WGS sequence"/>
</dbReference>
<proteinExistence type="predicted"/>
<evidence type="ECO:0000256" key="1">
    <source>
        <dbReference type="SAM" id="SignalP"/>
    </source>
</evidence>
<keyword evidence="1" id="KW-0732">Signal</keyword>
<name>A0A2N7WKU4_9BURK</name>
<dbReference type="Proteomes" id="UP000494205">
    <property type="component" value="Unassembled WGS sequence"/>
</dbReference>
<evidence type="ECO:0000313" key="2">
    <source>
        <dbReference type="EMBL" id="CAB3696614.1"/>
    </source>
</evidence>
<dbReference type="EMBL" id="CADIJZ010000011">
    <property type="protein sequence ID" value="CAB3696614.1"/>
    <property type="molecule type" value="Genomic_DNA"/>
</dbReference>
<feature type="chain" id="PRO_5044384409" evidence="1">
    <location>
        <begin position="31"/>
        <end position="319"/>
    </location>
</feature>
<dbReference type="EMBL" id="PNXY01000010">
    <property type="protein sequence ID" value="PMS29895.1"/>
    <property type="molecule type" value="Genomic_DNA"/>
</dbReference>
<reference evidence="2 5" key="2">
    <citation type="submission" date="2020-04" db="EMBL/GenBank/DDBJ databases">
        <authorList>
            <person name="De Canck E."/>
        </authorList>
    </citation>
    <scope>NUCLEOTIDE SEQUENCE [LARGE SCALE GENOMIC DNA]</scope>
    <source>
        <strain evidence="2 5">LMG 27174</strain>
    </source>
</reference>
<feature type="signal peptide" evidence="1">
    <location>
        <begin position="1"/>
        <end position="30"/>
    </location>
</feature>
<evidence type="ECO:0000313" key="5">
    <source>
        <dbReference type="Proteomes" id="UP000494205"/>
    </source>
</evidence>
<organism evidence="2 5">
    <name type="scientific">Paraburkholderia rhynchosiae</name>
    <dbReference type="NCBI Taxonomy" id="487049"/>
    <lineage>
        <taxon>Bacteria</taxon>
        <taxon>Pseudomonadati</taxon>
        <taxon>Pseudomonadota</taxon>
        <taxon>Betaproteobacteria</taxon>
        <taxon>Burkholderiales</taxon>
        <taxon>Burkholderiaceae</taxon>
        <taxon>Paraburkholderia</taxon>
    </lineage>
</organism>
<protein>
    <submittedName>
        <fullName evidence="2">Uncharacterized protein</fullName>
    </submittedName>
</protein>
<sequence>MHVSRTLDVHALWRALSVASALAICTPAHAQSHDGPGKYGALTGDTLFSNDSDHFNEERANLGYLLPNGWGVGASVTHYSAPDWSAYGRGLYGQYRQHDAQQTVDARLGVMDTGGYTALTGTVDYMRRISGDTGLGVSAERDVVDSIRGIEQGLTYNSLMLVLDHQFTPRFSVGAVAGAMWFSDHNARPMLRTRWNYELVANSGLNAYLKTRNYYDSRPNQGDYYSPRWLAEYSGGLSWRTALSDKAVFFVSADLGRQNTESGGTNIWGARIGLQNHRSRTMQWQVAVETTNDHASGFAGGGGGYRYASMTGRLLFPFN</sequence>